<dbReference type="AlphaFoldDB" id="A0A2A4F5R2"/>
<comment type="caution">
    <text evidence="1">The sequence shown here is derived from an EMBL/GenBank/DDBJ whole genome shotgun (WGS) entry which is preliminary data.</text>
</comment>
<name>A0A2A4F5R2_9BURK</name>
<dbReference type="Proteomes" id="UP000218022">
    <property type="component" value="Unassembled WGS sequence"/>
</dbReference>
<evidence type="ECO:0000313" key="2">
    <source>
        <dbReference type="Proteomes" id="UP000218022"/>
    </source>
</evidence>
<protein>
    <submittedName>
        <fullName evidence="1">Uncharacterized protein</fullName>
    </submittedName>
</protein>
<sequence length="60" mass="6232">MQNLSEQQTRQINGGGSLYADSAAYTVALANQAIGPVVNGLMAEYQANAVNQFKVALGSS</sequence>
<evidence type="ECO:0000313" key="1">
    <source>
        <dbReference type="EMBL" id="PCE28731.1"/>
    </source>
</evidence>
<reference evidence="1 2" key="1">
    <citation type="submission" date="2017-01" db="EMBL/GenBank/DDBJ databases">
        <title>Whole-Genome Shotgun Sequencing of Two beta-Proteobacterial Species in Search of the Bulgecin Biosynthetic Cluster.</title>
        <authorList>
            <person name="Horsman M.E."/>
            <person name="Marous D.R."/>
            <person name="Li R."/>
            <person name="Oliver R.A."/>
            <person name="Byun B."/>
            <person name="Emrich S.J."/>
            <person name="Boggess B."/>
            <person name="Townsend C.A."/>
            <person name="Mobashery S."/>
        </authorList>
    </citation>
    <scope>NUCLEOTIDE SEQUENCE [LARGE SCALE GENOMIC DNA]</scope>
    <source>
        <strain evidence="1 2">ATCC 31363</strain>
    </source>
</reference>
<organism evidence="1 2">
    <name type="scientific">Paraburkholderia acidicola</name>
    <dbReference type="NCBI Taxonomy" id="1912599"/>
    <lineage>
        <taxon>Bacteria</taxon>
        <taxon>Pseudomonadati</taxon>
        <taxon>Pseudomonadota</taxon>
        <taxon>Betaproteobacteria</taxon>
        <taxon>Burkholderiales</taxon>
        <taxon>Burkholderiaceae</taxon>
        <taxon>Paraburkholderia</taxon>
    </lineage>
</organism>
<dbReference type="RefSeq" id="WP_096716460.1">
    <property type="nucleotide sequence ID" value="NZ_MTZV01000001.1"/>
</dbReference>
<accession>A0A2A4F5R2</accession>
<proteinExistence type="predicted"/>
<gene>
    <name evidence="1" type="ORF">BWP39_00645</name>
</gene>
<dbReference type="EMBL" id="MTZV01000001">
    <property type="protein sequence ID" value="PCE28731.1"/>
    <property type="molecule type" value="Genomic_DNA"/>
</dbReference>